<dbReference type="RefSeq" id="WP_116185334.1">
    <property type="nucleotide sequence ID" value="NZ_QTJX01000004.1"/>
</dbReference>
<dbReference type="AlphaFoldDB" id="A0A371JMG0"/>
<evidence type="ECO:0000259" key="1">
    <source>
        <dbReference type="Pfam" id="PF12680"/>
    </source>
</evidence>
<comment type="caution">
    <text evidence="2">The sequence shown here is derived from an EMBL/GenBank/DDBJ whole genome shotgun (WGS) entry which is preliminary data.</text>
</comment>
<sequence length="162" mass="19149">MKTTSLLAIVLFSCTIGCTNPSYKIKETAEAYYEVYKTRNDFDEFLSFYADEILLEDYINGDRIEGKQALREFLDWGNPNYHTLEPYALELKELIVDRNKAVAKGYFSKFQWGEYEFGPMQFVTILTFNENGKIVRHEDWINYPSNLIDYNTRINSNDWIEK</sequence>
<name>A0A371JMG0_9FLAO</name>
<dbReference type="InterPro" id="IPR037401">
    <property type="entry name" value="SnoaL-like"/>
</dbReference>
<dbReference type="EMBL" id="QTJX01000004">
    <property type="protein sequence ID" value="RDY58332.1"/>
    <property type="molecule type" value="Genomic_DNA"/>
</dbReference>
<dbReference type="SUPFAM" id="SSF54427">
    <property type="entry name" value="NTF2-like"/>
    <property type="match status" value="1"/>
</dbReference>
<dbReference type="OrthoDB" id="1452216at2"/>
<evidence type="ECO:0000313" key="2">
    <source>
        <dbReference type="EMBL" id="RDY58332.1"/>
    </source>
</evidence>
<reference evidence="2 3" key="1">
    <citation type="submission" date="2018-08" db="EMBL/GenBank/DDBJ databases">
        <title>Muricauda nanhaiensis sp. nov., isolated from seawater of the South China Sea.</title>
        <authorList>
            <person name="Dang Y."/>
        </authorList>
    </citation>
    <scope>NUCLEOTIDE SEQUENCE [LARGE SCALE GENOMIC DNA]</scope>
    <source>
        <strain evidence="2 3">SM1704</strain>
    </source>
</reference>
<protein>
    <submittedName>
        <fullName evidence="2">Nuclear transport factor 2 family protein</fullName>
    </submittedName>
</protein>
<dbReference type="Proteomes" id="UP000261828">
    <property type="component" value="Unassembled WGS sequence"/>
</dbReference>
<dbReference type="Pfam" id="PF12680">
    <property type="entry name" value="SnoaL_2"/>
    <property type="match status" value="1"/>
</dbReference>
<organism evidence="2 3">
    <name type="scientific">Flagellimonas nanhaiensis</name>
    <dbReference type="NCBI Taxonomy" id="2292706"/>
    <lineage>
        <taxon>Bacteria</taxon>
        <taxon>Pseudomonadati</taxon>
        <taxon>Bacteroidota</taxon>
        <taxon>Flavobacteriia</taxon>
        <taxon>Flavobacteriales</taxon>
        <taxon>Flavobacteriaceae</taxon>
        <taxon>Flagellimonas</taxon>
    </lineage>
</organism>
<feature type="domain" description="SnoaL-like" evidence="1">
    <location>
        <begin position="30"/>
        <end position="137"/>
    </location>
</feature>
<proteinExistence type="predicted"/>
<evidence type="ECO:0000313" key="3">
    <source>
        <dbReference type="Proteomes" id="UP000261828"/>
    </source>
</evidence>
<accession>A0A371JMG0</accession>
<keyword evidence="3" id="KW-1185">Reference proteome</keyword>
<gene>
    <name evidence="2" type="ORF">DX873_15085</name>
</gene>
<dbReference type="Gene3D" id="3.10.450.50">
    <property type="match status" value="1"/>
</dbReference>
<dbReference type="InterPro" id="IPR032710">
    <property type="entry name" value="NTF2-like_dom_sf"/>
</dbReference>